<name>A0ABX4KA53_CLOSG</name>
<evidence type="ECO:0000313" key="10">
    <source>
        <dbReference type="EMBL" id="PHH00482.1"/>
    </source>
</evidence>
<gene>
    <name evidence="10" type="ORF">CRX47_11710</name>
</gene>
<evidence type="ECO:0000256" key="4">
    <source>
        <dbReference type="ARBA" id="ARBA00022519"/>
    </source>
</evidence>
<comment type="similarity">
    <text evidence="8">Belongs to the TsuA/YedE (TC 9.B.102) family.</text>
</comment>
<feature type="transmembrane region" description="Helical" evidence="9">
    <location>
        <begin position="12"/>
        <end position="36"/>
    </location>
</feature>
<dbReference type="PANTHER" id="PTHR30574:SF1">
    <property type="entry name" value="SULPHUR TRANSPORT DOMAIN-CONTAINING PROTEIN"/>
    <property type="match status" value="1"/>
</dbReference>
<dbReference type="PANTHER" id="PTHR30574">
    <property type="entry name" value="INNER MEMBRANE PROTEIN YEDE"/>
    <property type="match status" value="1"/>
</dbReference>
<reference evidence="10 11" key="1">
    <citation type="submission" date="2017-09" db="EMBL/GenBank/DDBJ databases">
        <title>FDA dAtabase for Regulatory Grade micrObial Sequences (FDA-ARGOS): Supporting development and validation of Infectious Disease Dx tests.</title>
        <authorList>
            <person name="Kerrigan L."/>
            <person name="Long C."/>
            <person name="Tallon L.J."/>
            <person name="Sadzewicz L."/>
            <person name="Ott S."/>
            <person name="Zhao X."/>
            <person name="Nagaraj S."/>
            <person name="Vavikolanu K."/>
            <person name="Aluvathingal J."/>
            <person name="Nadendla S."/>
            <person name="Sichtig H."/>
        </authorList>
    </citation>
    <scope>NUCLEOTIDE SEQUENCE [LARGE SCALE GENOMIC DNA]</scope>
    <source>
        <strain evidence="10 11">FDAARGOS_423</strain>
    </source>
</reference>
<comment type="caution">
    <text evidence="10">The sequence shown here is derived from an EMBL/GenBank/DDBJ whole genome shotgun (WGS) entry which is preliminary data.</text>
</comment>
<keyword evidence="3" id="KW-1003">Cell membrane</keyword>
<feature type="transmembrane region" description="Helical" evidence="9">
    <location>
        <begin position="116"/>
        <end position="134"/>
    </location>
</feature>
<dbReference type="Proteomes" id="UP000223854">
    <property type="component" value="Unassembled WGS sequence"/>
</dbReference>
<keyword evidence="7 9" id="KW-0472">Membrane</keyword>
<evidence type="ECO:0000256" key="3">
    <source>
        <dbReference type="ARBA" id="ARBA00022475"/>
    </source>
</evidence>
<keyword evidence="2" id="KW-0813">Transport</keyword>
<evidence type="ECO:0000313" key="11">
    <source>
        <dbReference type="Proteomes" id="UP000223854"/>
    </source>
</evidence>
<evidence type="ECO:0000256" key="2">
    <source>
        <dbReference type="ARBA" id="ARBA00022448"/>
    </source>
</evidence>
<dbReference type="EMBL" id="PDLH01000007">
    <property type="protein sequence ID" value="PHH00482.1"/>
    <property type="molecule type" value="Genomic_DNA"/>
</dbReference>
<evidence type="ECO:0000256" key="1">
    <source>
        <dbReference type="ARBA" id="ARBA00004429"/>
    </source>
</evidence>
<keyword evidence="11" id="KW-1185">Reference proteome</keyword>
<feature type="transmembrane region" description="Helical" evidence="9">
    <location>
        <begin position="85"/>
        <end position="104"/>
    </location>
</feature>
<evidence type="ECO:0000256" key="5">
    <source>
        <dbReference type="ARBA" id="ARBA00022692"/>
    </source>
</evidence>
<keyword evidence="6 9" id="KW-1133">Transmembrane helix</keyword>
<accession>A0ABX4KA53</accession>
<dbReference type="InterPro" id="IPR007272">
    <property type="entry name" value="Sulf_transp_TsuA/YedE"/>
</dbReference>
<evidence type="ECO:0000256" key="9">
    <source>
        <dbReference type="SAM" id="Phobius"/>
    </source>
</evidence>
<evidence type="ECO:0000256" key="8">
    <source>
        <dbReference type="ARBA" id="ARBA00035655"/>
    </source>
</evidence>
<keyword evidence="5 9" id="KW-0812">Transmembrane</keyword>
<evidence type="ECO:0000256" key="6">
    <source>
        <dbReference type="ARBA" id="ARBA00022989"/>
    </source>
</evidence>
<proteinExistence type="inferred from homology"/>
<comment type="subcellular location">
    <subcellularLocation>
        <location evidence="1">Cell inner membrane</location>
        <topology evidence="1">Multi-pass membrane protein</topology>
    </subcellularLocation>
</comment>
<dbReference type="Pfam" id="PF04143">
    <property type="entry name" value="Sulf_transp"/>
    <property type="match status" value="1"/>
</dbReference>
<protein>
    <submittedName>
        <fullName evidence="10">YeeE/YedE family protein</fullName>
    </submittedName>
</protein>
<evidence type="ECO:0000256" key="7">
    <source>
        <dbReference type="ARBA" id="ARBA00023136"/>
    </source>
</evidence>
<sequence length="176" mass="19689">MKCIKDRLKKPWPYWIGGILLGILNVALLAITGVAWHVTSGFLLWGAAVLDFWGAEPLKKWDFFNIFNVQYKEILLNHSLVINKFTILNIAVIIGSLIATFFASQFNIKKIKNRKQVIIALIGGIIMGYGARLASGCNIGSFLIGISSFSLHGWIYWIFITLGAFIGTLILKKFIL</sequence>
<organism evidence="10 11">
    <name type="scientific">Clostridium sporogenes</name>
    <dbReference type="NCBI Taxonomy" id="1509"/>
    <lineage>
        <taxon>Bacteria</taxon>
        <taxon>Bacillati</taxon>
        <taxon>Bacillota</taxon>
        <taxon>Clostridia</taxon>
        <taxon>Eubacteriales</taxon>
        <taxon>Clostridiaceae</taxon>
        <taxon>Clostridium</taxon>
    </lineage>
</organism>
<keyword evidence="4" id="KW-0997">Cell inner membrane</keyword>
<feature type="transmembrane region" description="Helical" evidence="9">
    <location>
        <begin position="154"/>
        <end position="171"/>
    </location>
</feature>
<dbReference type="RefSeq" id="WP_045520963.1">
    <property type="nucleotide sequence ID" value="NZ_CBCRVC010000001.1"/>
</dbReference>